<feature type="transmembrane region" description="Helical" evidence="1">
    <location>
        <begin position="178"/>
        <end position="196"/>
    </location>
</feature>
<evidence type="ECO:0000313" key="2">
    <source>
        <dbReference type="EMBL" id="RHY03946.1"/>
    </source>
</evidence>
<gene>
    <name evidence="2" type="ORF">DYB25_008930</name>
</gene>
<evidence type="ECO:0000313" key="3">
    <source>
        <dbReference type="Proteomes" id="UP000266239"/>
    </source>
</evidence>
<organism evidence="2 3">
    <name type="scientific">Aphanomyces astaci</name>
    <name type="common">Crayfish plague agent</name>
    <dbReference type="NCBI Taxonomy" id="112090"/>
    <lineage>
        <taxon>Eukaryota</taxon>
        <taxon>Sar</taxon>
        <taxon>Stramenopiles</taxon>
        <taxon>Oomycota</taxon>
        <taxon>Saprolegniomycetes</taxon>
        <taxon>Saprolegniales</taxon>
        <taxon>Verrucalvaceae</taxon>
        <taxon>Aphanomyces</taxon>
    </lineage>
</organism>
<dbReference type="VEuPathDB" id="FungiDB:H257_15192"/>
<evidence type="ECO:0000256" key="1">
    <source>
        <dbReference type="SAM" id="Phobius"/>
    </source>
</evidence>
<accession>A0A397AA49</accession>
<keyword evidence="1" id="KW-1133">Transmembrane helix</keyword>
<protein>
    <submittedName>
        <fullName evidence="2">Uncharacterized protein</fullName>
    </submittedName>
</protein>
<name>A0A397AA49_APHAT</name>
<sequence>MARAAPSEFKQTYFPLLLPRLLEVLQPQQQNPPNNDLSPSPLHHASTAAAAALPAAAALSSGATSDPLHHAAPGTMGSDLMESPDVFVLMPALIRLLEHADTPWEAKTWIVGLLAHLTLLGQSFEHYIGPRLLLVLHRMVKLNADKSKRMVKFIASTLQTFVDKAKYPRDKMEMAAKVWFAILAACFFSVYSFGYASTTANAVAYVMGNHIGTLLKSWLSLYHDI</sequence>
<comment type="caution">
    <text evidence="2">The sequence shown here is derived from an EMBL/GenBank/DDBJ whole genome shotgun (WGS) entry which is preliminary data.</text>
</comment>
<keyword evidence="1" id="KW-0472">Membrane</keyword>
<dbReference type="AlphaFoldDB" id="A0A397AA49"/>
<keyword evidence="1" id="KW-0812">Transmembrane</keyword>
<proteinExistence type="predicted"/>
<dbReference type="Proteomes" id="UP000266239">
    <property type="component" value="Unassembled WGS sequence"/>
</dbReference>
<reference evidence="2 3" key="1">
    <citation type="submission" date="2018-08" db="EMBL/GenBank/DDBJ databases">
        <title>Aphanomyces genome sequencing and annotation.</title>
        <authorList>
            <person name="Minardi D."/>
            <person name="Oidtmann B."/>
            <person name="Van Der Giezen M."/>
            <person name="Studholme D.J."/>
        </authorList>
    </citation>
    <scope>NUCLEOTIDE SEQUENCE [LARGE SCALE GENOMIC DNA]</scope>
    <source>
        <strain evidence="2 3">Yx</strain>
    </source>
</reference>
<dbReference type="EMBL" id="QUTA01008354">
    <property type="protein sequence ID" value="RHY03946.1"/>
    <property type="molecule type" value="Genomic_DNA"/>
</dbReference>